<evidence type="ECO:0000313" key="3">
    <source>
        <dbReference type="Proteomes" id="UP000324632"/>
    </source>
</evidence>
<accession>A0A5A9PPR6</accession>
<evidence type="ECO:0000256" key="1">
    <source>
        <dbReference type="SAM" id="MobiDB-lite"/>
    </source>
</evidence>
<organism evidence="2 3">
    <name type="scientific">Triplophysa tibetana</name>
    <dbReference type="NCBI Taxonomy" id="1572043"/>
    <lineage>
        <taxon>Eukaryota</taxon>
        <taxon>Metazoa</taxon>
        <taxon>Chordata</taxon>
        <taxon>Craniata</taxon>
        <taxon>Vertebrata</taxon>
        <taxon>Euteleostomi</taxon>
        <taxon>Actinopterygii</taxon>
        <taxon>Neopterygii</taxon>
        <taxon>Teleostei</taxon>
        <taxon>Ostariophysi</taxon>
        <taxon>Cypriniformes</taxon>
        <taxon>Nemacheilidae</taxon>
        <taxon>Triplophysa</taxon>
    </lineage>
</organism>
<comment type="caution">
    <text evidence="2">The sequence shown here is derived from an EMBL/GenBank/DDBJ whole genome shotgun (WGS) entry which is preliminary data.</text>
</comment>
<feature type="region of interest" description="Disordered" evidence="1">
    <location>
        <begin position="54"/>
        <end position="85"/>
    </location>
</feature>
<dbReference type="EMBL" id="SOYY01000003">
    <property type="protein sequence ID" value="KAA0723131.1"/>
    <property type="molecule type" value="Genomic_DNA"/>
</dbReference>
<sequence>MTQAEVLKRCEKLAGHVYVSLRASNKSNSRDLTWSVKQRQAWAVVQRWNRAMTSHESPAKMVASPESPAKIAAGPEPARNVSDSPELARKMDSLVVVLLEITVVSV</sequence>
<reference evidence="2 3" key="1">
    <citation type="journal article" date="2019" name="Mol. Ecol. Resour.">
        <title>Chromosome-level genome assembly of Triplophysa tibetana, a fish adapted to the harsh high-altitude environment of the Tibetan Plateau.</title>
        <authorList>
            <person name="Yang X."/>
            <person name="Liu H."/>
            <person name="Ma Z."/>
            <person name="Zou Y."/>
            <person name="Zou M."/>
            <person name="Mao Y."/>
            <person name="Li X."/>
            <person name="Wang H."/>
            <person name="Chen T."/>
            <person name="Wang W."/>
            <person name="Yang R."/>
        </authorList>
    </citation>
    <scope>NUCLEOTIDE SEQUENCE [LARGE SCALE GENOMIC DNA]</scope>
    <source>
        <strain evidence="2">TTIB1903HZAU</strain>
        <tissue evidence="2">Muscle</tissue>
    </source>
</reference>
<dbReference type="Proteomes" id="UP000324632">
    <property type="component" value="Chromosome 3"/>
</dbReference>
<evidence type="ECO:0000313" key="2">
    <source>
        <dbReference type="EMBL" id="KAA0723131.1"/>
    </source>
</evidence>
<proteinExistence type="predicted"/>
<gene>
    <name evidence="2" type="ORF">E1301_Tti005250</name>
</gene>
<protein>
    <submittedName>
        <fullName evidence="2">Uncharacterized protein</fullName>
    </submittedName>
</protein>
<name>A0A5A9PPR6_9TELE</name>
<dbReference type="AlphaFoldDB" id="A0A5A9PPR6"/>
<keyword evidence="3" id="KW-1185">Reference proteome</keyword>